<dbReference type="PANTHER" id="PTHR35901:SF1">
    <property type="entry name" value="EXONUCLEASE VAPC9"/>
    <property type="match status" value="1"/>
</dbReference>
<dbReference type="InterPro" id="IPR029060">
    <property type="entry name" value="PIN-like_dom_sf"/>
</dbReference>
<evidence type="ECO:0000313" key="8">
    <source>
        <dbReference type="EMBL" id="KAA2244226.1"/>
    </source>
</evidence>
<dbReference type="AlphaFoldDB" id="A0A5B2W157"/>
<dbReference type="Pfam" id="PF01850">
    <property type="entry name" value="PIN"/>
    <property type="match status" value="1"/>
</dbReference>
<dbReference type="RefSeq" id="WP_149815131.1">
    <property type="nucleotide sequence ID" value="NZ_VUOA01000003.1"/>
</dbReference>
<reference evidence="8 9" key="1">
    <citation type="submission" date="2019-09" db="EMBL/GenBank/DDBJ databases">
        <title>Salinarimonas rosea gen. nov., sp. nov., a new member of the a-2 subgroup of the Proteobacteria.</title>
        <authorList>
            <person name="Liu J."/>
        </authorList>
    </citation>
    <scope>NUCLEOTIDE SEQUENCE [LARGE SCALE GENOMIC DNA]</scope>
    <source>
        <strain evidence="8 9">BN140002</strain>
    </source>
</reference>
<feature type="binding site" evidence="6">
    <location>
        <position position="7"/>
    </location>
    <ligand>
        <name>Mg(2+)</name>
        <dbReference type="ChEBI" id="CHEBI:18420"/>
    </ligand>
</feature>
<organism evidence="8 9">
    <name type="scientific">Salinarimonas soli</name>
    <dbReference type="NCBI Taxonomy" id="1638099"/>
    <lineage>
        <taxon>Bacteria</taxon>
        <taxon>Pseudomonadati</taxon>
        <taxon>Pseudomonadota</taxon>
        <taxon>Alphaproteobacteria</taxon>
        <taxon>Hyphomicrobiales</taxon>
        <taxon>Salinarimonadaceae</taxon>
        <taxon>Salinarimonas</taxon>
    </lineage>
</organism>
<proteinExistence type="inferred from homology"/>
<evidence type="ECO:0000313" key="9">
    <source>
        <dbReference type="Proteomes" id="UP000323142"/>
    </source>
</evidence>
<evidence type="ECO:0000256" key="1">
    <source>
        <dbReference type="ARBA" id="ARBA00022649"/>
    </source>
</evidence>
<dbReference type="GO" id="GO:0016787">
    <property type="term" value="F:hydrolase activity"/>
    <property type="evidence" value="ECO:0007669"/>
    <property type="project" value="UniProtKB-KW"/>
</dbReference>
<evidence type="ECO:0000256" key="6">
    <source>
        <dbReference type="HAMAP-Rule" id="MF_00265"/>
    </source>
</evidence>
<keyword evidence="4 6" id="KW-0378">Hydrolase</keyword>
<feature type="domain" description="PIN" evidence="7">
    <location>
        <begin position="4"/>
        <end position="129"/>
    </location>
</feature>
<dbReference type="EMBL" id="VUOA01000003">
    <property type="protein sequence ID" value="KAA2244226.1"/>
    <property type="molecule type" value="Genomic_DNA"/>
</dbReference>
<accession>A0A5B2W157</accession>
<evidence type="ECO:0000256" key="2">
    <source>
        <dbReference type="ARBA" id="ARBA00022722"/>
    </source>
</evidence>
<dbReference type="GO" id="GO:0090729">
    <property type="term" value="F:toxin activity"/>
    <property type="evidence" value="ECO:0007669"/>
    <property type="project" value="UniProtKB-KW"/>
</dbReference>
<keyword evidence="5 6" id="KW-0460">Magnesium</keyword>
<dbReference type="EC" id="3.1.-.-" evidence="6"/>
<comment type="similarity">
    <text evidence="6">Belongs to the PINc/VapC protein family.</text>
</comment>
<dbReference type="HAMAP" id="MF_00265">
    <property type="entry name" value="VapC_Nob1"/>
    <property type="match status" value="1"/>
</dbReference>
<keyword evidence="1 6" id="KW-1277">Toxin-antitoxin system</keyword>
<dbReference type="OrthoDB" id="9798446at2"/>
<dbReference type="CDD" id="cd09873">
    <property type="entry name" value="PIN_Pae0151-like"/>
    <property type="match status" value="1"/>
</dbReference>
<keyword evidence="2 6" id="KW-0540">Nuclease</keyword>
<dbReference type="InterPro" id="IPR051619">
    <property type="entry name" value="TypeII_TA_RNase_PINc/VapC"/>
</dbReference>
<dbReference type="InterPro" id="IPR022907">
    <property type="entry name" value="VapC_family"/>
</dbReference>
<comment type="function">
    <text evidence="6">Toxic component of a toxin-antitoxin (TA) system. An RNase.</text>
</comment>
<dbReference type="InterPro" id="IPR002716">
    <property type="entry name" value="PIN_dom"/>
</dbReference>
<dbReference type="GO" id="GO:0004540">
    <property type="term" value="F:RNA nuclease activity"/>
    <property type="evidence" value="ECO:0007669"/>
    <property type="project" value="InterPro"/>
</dbReference>
<keyword evidence="3 6" id="KW-0479">Metal-binding</keyword>
<sequence>MSVVVLDASAALAWCFDEERTPQTEALLRRVEAGGALVPSHWPVEVANALLVAERRQRLKAPAVDGLLELIASLPISLDGRAATNLSGSLLTLARERSLTVYDAAYVELAQRTDLPLATLDRAMARAARDIGVPLALEP</sequence>
<evidence type="ECO:0000259" key="7">
    <source>
        <dbReference type="Pfam" id="PF01850"/>
    </source>
</evidence>
<evidence type="ECO:0000256" key="5">
    <source>
        <dbReference type="ARBA" id="ARBA00022842"/>
    </source>
</evidence>
<evidence type="ECO:0000256" key="4">
    <source>
        <dbReference type="ARBA" id="ARBA00022801"/>
    </source>
</evidence>
<name>A0A5B2W157_9HYPH</name>
<dbReference type="Gene3D" id="3.40.50.1010">
    <property type="entry name" value="5'-nuclease"/>
    <property type="match status" value="1"/>
</dbReference>
<gene>
    <name evidence="6" type="primary">vapC</name>
    <name evidence="8" type="ORF">F0L46_00830</name>
</gene>
<comment type="cofactor">
    <cofactor evidence="6">
        <name>Mg(2+)</name>
        <dbReference type="ChEBI" id="CHEBI:18420"/>
    </cofactor>
</comment>
<reference evidence="8 9" key="2">
    <citation type="submission" date="2019-09" db="EMBL/GenBank/DDBJ databases">
        <authorList>
            <person name="Jin C."/>
        </authorList>
    </citation>
    <scope>NUCLEOTIDE SEQUENCE [LARGE SCALE GENOMIC DNA]</scope>
    <source>
        <strain evidence="8 9">BN140002</strain>
    </source>
</reference>
<dbReference type="InterPro" id="IPR044153">
    <property type="entry name" value="PIN_Pae0151-like"/>
</dbReference>
<dbReference type="PANTHER" id="PTHR35901">
    <property type="entry name" value="RIBONUCLEASE VAPC3"/>
    <property type="match status" value="1"/>
</dbReference>
<keyword evidence="9" id="KW-1185">Reference proteome</keyword>
<dbReference type="GO" id="GO:0000287">
    <property type="term" value="F:magnesium ion binding"/>
    <property type="evidence" value="ECO:0007669"/>
    <property type="project" value="UniProtKB-UniRule"/>
</dbReference>
<comment type="caution">
    <text evidence="8">The sequence shown here is derived from an EMBL/GenBank/DDBJ whole genome shotgun (WGS) entry which is preliminary data.</text>
</comment>
<dbReference type="Proteomes" id="UP000323142">
    <property type="component" value="Unassembled WGS sequence"/>
</dbReference>
<evidence type="ECO:0000256" key="3">
    <source>
        <dbReference type="ARBA" id="ARBA00022723"/>
    </source>
</evidence>
<keyword evidence="6" id="KW-0800">Toxin</keyword>
<protein>
    <recommendedName>
        <fullName evidence="6">Ribonuclease VapC</fullName>
        <shortName evidence="6">RNase VapC</shortName>
        <ecNumber evidence="6">3.1.-.-</ecNumber>
    </recommendedName>
    <alternativeName>
        <fullName evidence="6">Toxin VapC</fullName>
    </alternativeName>
</protein>
<dbReference type="SUPFAM" id="SSF88723">
    <property type="entry name" value="PIN domain-like"/>
    <property type="match status" value="1"/>
</dbReference>
<feature type="binding site" evidence="6">
    <location>
        <position position="103"/>
    </location>
    <ligand>
        <name>Mg(2+)</name>
        <dbReference type="ChEBI" id="CHEBI:18420"/>
    </ligand>
</feature>